<protein>
    <submittedName>
        <fullName evidence="2">Uncharacterized protein</fullName>
    </submittedName>
</protein>
<organism evidence="2 3">
    <name type="scientific">Cladophialophora psammophila CBS 110553</name>
    <dbReference type="NCBI Taxonomy" id="1182543"/>
    <lineage>
        <taxon>Eukaryota</taxon>
        <taxon>Fungi</taxon>
        <taxon>Dikarya</taxon>
        <taxon>Ascomycota</taxon>
        <taxon>Pezizomycotina</taxon>
        <taxon>Eurotiomycetes</taxon>
        <taxon>Chaetothyriomycetidae</taxon>
        <taxon>Chaetothyriales</taxon>
        <taxon>Herpotrichiellaceae</taxon>
        <taxon>Cladophialophora</taxon>
    </lineage>
</organism>
<feature type="non-terminal residue" evidence="2">
    <location>
        <position position="112"/>
    </location>
</feature>
<keyword evidence="1" id="KW-0732">Signal</keyword>
<feature type="non-terminal residue" evidence="2">
    <location>
        <position position="1"/>
    </location>
</feature>
<accession>W9XCW5</accession>
<dbReference type="Proteomes" id="UP000019471">
    <property type="component" value="Unassembled WGS sequence"/>
</dbReference>
<feature type="signal peptide" evidence="1">
    <location>
        <begin position="1"/>
        <end position="21"/>
    </location>
</feature>
<proteinExistence type="predicted"/>
<name>W9XCW5_9EURO</name>
<evidence type="ECO:0000313" key="2">
    <source>
        <dbReference type="EMBL" id="EXJ74781.1"/>
    </source>
</evidence>
<reference evidence="2 3" key="1">
    <citation type="submission" date="2013-03" db="EMBL/GenBank/DDBJ databases">
        <title>The Genome Sequence of Cladophialophora psammophila CBS 110553.</title>
        <authorList>
            <consortium name="The Broad Institute Genomics Platform"/>
            <person name="Cuomo C."/>
            <person name="de Hoog S."/>
            <person name="Gorbushina A."/>
            <person name="Walker B."/>
            <person name="Young S.K."/>
            <person name="Zeng Q."/>
            <person name="Gargeya S."/>
            <person name="Fitzgerald M."/>
            <person name="Haas B."/>
            <person name="Abouelleil A."/>
            <person name="Allen A.W."/>
            <person name="Alvarado L."/>
            <person name="Arachchi H.M."/>
            <person name="Berlin A.M."/>
            <person name="Chapman S.B."/>
            <person name="Gainer-Dewar J."/>
            <person name="Goldberg J."/>
            <person name="Griggs A."/>
            <person name="Gujja S."/>
            <person name="Hansen M."/>
            <person name="Howarth C."/>
            <person name="Imamovic A."/>
            <person name="Ireland A."/>
            <person name="Larimer J."/>
            <person name="McCowan C."/>
            <person name="Murphy C."/>
            <person name="Pearson M."/>
            <person name="Poon T.W."/>
            <person name="Priest M."/>
            <person name="Roberts A."/>
            <person name="Saif S."/>
            <person name="Shea T."/>
            <person name="Sisk P."/>
            <person name="Sykes S."/>
            <person name="Wortman J."/>
            <person name="Nusbaum C."/>
            <person name="Birren B."/>
        </authorList>
    </citation>
    <scope>NUCLEOTIDE SEQUENCE [LARGE SCALE GENOMIC DNA]</scope>
    <source>
        <strain evidence="2 3">CBS 110553</strain>
    </source>
</reference>
<dbReference type="EMBL" id="AMGX01000002">
    <property type="protein sequence ID" value="EXJ74781.1"/>
    <property type="molecule type" value="Genomic_DNA"/>
</dbReference>
<gene>
    <name evidence="2" type="ORF">A1O5_01476</name>
</gene>
<feature type="chain" id="PRO_5004931928" evidence="1">
    <location>
        <begin position="22"/>
        <end position="112"/>
    </location>
</feature>
<dbReference type="GeneID" id="19186210"/>
<evidence type="ECO:0000256" key="1">
    <source>
        <dbReference type="SAM" id="SignalP"/>
    </source>
</evidence>
<keyword evidence="3" id="KW-1185">Reference proteome</keyword>
<comment type="caution">
    <text evidence="2">The sequence shown here is derived from an EMBL/GenBank/DDBJ whole genome shotgun (WGS) entry which is preliminary data.</text>
</comment>
<dbReference type="AlphaFoldDB" id="W9XCW5"/>
<dbReference type="HOGENOM" id="CLU_2151670_0_0_1"/>
<dbReference type="RefSeq" id="XP_007740283.1">
    <property type="nucleotide sequence ID" value="XM_007742093.1"/>
</dbReference>
<sequence length="112" mass="13218">RRRYTGSTLVGWCHTLLPSLCFVPARLSSSQYDFGYRSRKSLDMFQPLPGTLPLLAPRALQVHSKVMKGEECLRIIRFDFKIFSLKLRSGELRSARTRQFRWSLFRRRDFTC</sequence>
<evidence type="ECO:0000313" key="3">
    <source>
        <dbReference type="Proteomes" id="UP000019471"/>
    </source>
</evidence>